<gene>
    <name evidence="2" type="ORF">S01H1_79599</name>
</gene>
<accession>X0Z3E8</accession>
<proteinExistence type="predicted"/>
<feature type="domain" description="Peptidase M24" evidence="1">
    <location>
        <begin position="3"/>
        <end position="96"/>
    </location>
</feature>
<dbReference type="Pfam" id="PF00557">
    <property type="entry name" value="Peptidase_M24"/>
    <property type="match status" value="1"/>
</dbReference>
<dbReference type="Gene3D" id="3.90.230.10">
    <property type="entry name" value="Creatinase/methionine aminopeptidase superfamily"/>
    <property type="match status" value="1"/>
</dbReference>
<dbReference type="PANTHER" id="PTHR46112">
    <property type="entry name" value="AMINOPEPTIDASE"/>
    <property type="match status" value="1"/>
</dbReference>
<protein>
    <recommendedName>
        <fullName evidence="1">Peptidase M24 domain-containing protein</fullName>
    </recommendedName>
</protein>
<dbReference type="InterPro" id="IPR000994">
    <property type="entry name" value="Pept_M24"/>
</dbReference>
<evidence type="ECO:0000259" key="1">
    <source>
        <dbReference type="Pfam" id="PF00557"/>
    </source>
</evidence>
<dbReference type="InterPro" id="IPR050659">
    <property type="entry name" value="Peptidase_M24B"/>
</dbReference>
<evidence type="ECO:0000313" key="2">
    <source>
        <dbReference type="EMBL" id="GAG52972.1"/>
    </source>
</evidence>
<feature type="non-terminal residue" evidence="2">
    <location>
        <position position="1"/>
    </location>
</feature>
<dbReference type="AlphaFoldDB" id="X0Z3E8"/>
<organism evidence="2">
    <name type="scientific">marine sediment metagenome</name>
    <dbReference type="NCBI Taxonomy" id="412755"/>
    <lineage>
        <taxon>unclassified sequences</taxon>
        <taxon>metagenomes</taxon>
        <taxon>ecological metagenomes</taxon>
    </lineage>
</organism>
<name>X0Z3E8_9ZZZZ</name>
<dbReference type="EMBL" id="BARS01053675">
    <property type="protein sequence ID" value="GAG52972.1"/>
    <property type="molecule type" value="Genomic_DNA"/>
</dbReference>
<dbReference type="PANTHER" id="PTHR46112:SF2">
    <property type="entry name" value="XAA-PRO AMINOPEPTIDASE P-RELATED"/>
    <property type="match status" value="1"/>
</dbReference>
<dbReference type="InterPro" id="IPR036005">
    <property type="entry name" value="Creatinase/aminopeptidase-like"/>
</dbReference>
<reference evidence="2" key="1">
    <citation type="journal article" date="2014" name="Front. Microbiol.">
        <title>High frequency of phylogenetically diverse reductive dehalogenase-homologous genes in deep subseafloor sedimentary metagenomes.</title>
        <authorList>
            <person name="Kawai M."/>
            <person name="Futagami T."/>
            <person name="Toyoda A."/>
            <person name="Takaki Y."/>
            <person name="Nishi S."/>
            <person name="Hori S."/>
            <person name="Arai W."/>
            <person name="Tsubouchi T."/>
            <person name="Morono Y."/>
            <person name="Uchiyama I."/>
            <person name="Ito T."/>
            <person name="Fujiyama A."/>
            <person name="Inagaki F."/>
            <person name="Takami H."/>
        </authorList>
    </citation>
    <scope>NUCLEOTIDE SEQUENCE</scope>
    <source>
        <strain evidence="2">Expedition CK06-06</strain>
    </source>
</reference>
<sequence>LLLESLKPGVTYGEVADKMDAFMDRTGYRQYALPGYGHGIGILGNEYYPVVINSSVPYESKGDLVLQPNMVEVAALVLNKPGVAGMRMEMTVLITKDGNEPLNKVPFEPAIIER</sequence>
<comment type="caution">
    <text evidence="2">The sequence shown here is derived from an EMBL/GenBank/DDBJ whole genome shotgun (WGS) entry which is preliminary data.</text>
</comment>
<dbReference type="SUPFAM" id="SSF55920">
    <property type="entry name" value="Creatinase/aminopeptidase"/>
    <property type="match status" value="1"/>
</dbReference>